<evidence type="ECO:0000256" key="2">
    <source>
        <dbReference type="ARBA" id="ARBA00004651"/>
    </source>
</evidence>
<comment type="caution">
    <text evidence="15">The sequence shown here is derived from an EMBL/GenBank/DDBJ whole genome shotgun (WGS) entry which is preliminary data.</text>
</comment>
<organism evidence="15 16">
    <name type="scientific">Luteimonas gilva</name>
    <dbReference type="NCBI Taxonomy" id="2572684"/>
    <lineage>
        <taxon>Bacteria</taxon>
        <taxon>Pseudomonadati</taxon>
        <taxon>Pseudomonadota</taxon>
        <taxon>Gammaproteobacteria</taxon>
        <taxon>Lysobacterales</taxon>
        <taxon>Lysobacteraceae</taxon>
        <taxon>Luteimonas</taxon>
    </lineage>
</organism>
<comment type="cofactor">
    <cofactor evidence="1">
        <name>heme b</name>
        <dbReference type="ChEBI" id="CHEBI:60344"/>
    </cofactor>
</comment>
<keyword evidence="3" id="KW-0813">Transport</keyword>
<dbReference type="InterPro" id="IPR052168">
    <property type="entry name" value="Cytochrome_b561_oxidase"/>
</dbReference>
<dbReference type="EMBL" id="SZUA01000003">
    <property type="protein sequence ID" value="TKR29206.1"/>
    <property type="molecule type" value="Genomic_DNA"/>
</dbReference>
<dbReference type="GO" id="GO:0009055">
    <property type="term" value="F:electron transfer activity"/>
    <property type="evidence" value="ECO:0007669"/>
    <property type="project" value="InterPro"/>
</dbReference>
<dbReference type="GO" id="GO:0022904">
    <property type="term" value="P:respiratory electron transport chain"/>
    <property type="evidence" value="ECO:0007669"/>
    <property type="project" value="InterPro"/>
</dbReference>
<keyword evidence="11 13" id="KW-0472">Membrane</keyword>
<dbReference type="AlphaFoldDB" id="A0A4U5JKN0"/>
<proteinExistence type="inferred from homology"/>
<evidence type="ECO:0000256" key="8">
    <source>
        <dbReference type="ARBA" id="ARBA00022982"/>
    </source>
</evidence>
<feature type="transmembrane region" description="Helical" evidence="13">
    <location>
        <begin position="146"/>
        <end position="164"/>
    </location>
</feature>
<feature type="transmembrane region" description="Helical" evidence="13">
    <location>
        <begin position="46"/>
        <end position="63"/>
    </location>
</feature>
<dbReference type="Proteomes" id="UP000308707">
    <property type="component" value="Unassembled WGS sequence"/>
</dbReference>
<evidence type="ECO:0000256" key="4">
    <source>
        <dbReference type="ARBA" id="ARBA00022475"/>
    </source>
</evidence>
<evidence type="ECO:0000256" key="7">
    <source>
        <dbReference type="ARBA" id="ARBA00022723"/>
    </source>
</evidence>
<dbReference type="InterPro" id="IPR016174">
    <property type="entry name" value="Di-haem_cyt_TM"/>
</dbReference>
<evidence type="ECO:0000256" key="1">
    <source>
        <dbReference type="ARBA" id="ARBA00001970"/>
    </source>
</evidence>
<evidence type="ECO:0000256" key="13">
    <source>
        <dbReference type="SAM" id="Phobius"/>
    </source>
</evidence>
<sequence>MTRYSSTQRYLHWSIAVLLAAAYLFIEQRGLFARGSAARLNMMQAHYWTGLAIAGLAVWRILLRWRRRAPPIVPPPPAWQAWSAAGLHLMLYAFLVVMPLLGLATAWADGKVLYVPFTEIALPALLPQDKGLAERLEDLHGGIGEFFYWVIGLHVLAAFYHHWIRRDDSLRRML</sequence>
<keyword evidence="10" id="KW-0408">Iron</keyword>
<feature type="domain" description="Cytochrome b561 bacterial/Ni-hydrogenase" evidence="14">
    <location>
        <begin position="3"/>
        <end position="174"/>
    </location>
</feature>
<reference evidence="15 16" key="1">
    <citation type="submission" date="2019-04" db="EMBL/GenBank/DDBJ databases">
        <title>Reference strain of H23.</title>
        <authorList>
            <person name="Luo X."/>
        </authorList>
    </citation>
    <scope>NUCLEOTIDE SEQUENCE [LARGE SCALE GENOMIC DNA]</scope>
    <source>
        <strain evidence="15 16">H23</strain>
    </source>
</reference>
<evidence type="ECO:0000259" key="14">
    <source>
        <dbReference type="Pfam" id="PF01292"/>
    </source>
</evidence>
<dbReference type="OrthoDB" id="8589936at2"/>
<dbReference type="GO" id="GO:0005886">
    <property type="term" value="C:plasma membrane"/>
    <property type="evidence" value="ECO:0007669"/>
    <property type="project" value="UniProtKB-SubCell"/>
</dbReference>
<gene>
    <name evidence="15" type="ORF">FCE95_13650</name>
</gene>
<dbReference type="RefSeq" id="WP_137267611.1">
    <property type="nucleotide sequence ID" value="NZ_SZUA01000003.1"/>
</dbReference>
<evidence type="ECO:0000256" key="10">
    <source>
        <dbReference type="ARBA" id="ARBA00023004"/>
    </source>
</evidence>
<keyword evidence="9 13" id="KW-1133">Transmembrane helix</keyword>
<comment type="subcellular location">
    <subcellularLocation>
        <location evidence="2">Cell membrane</location>
        <topology evidence="2">Multi-pass membrane protein</topology>
    </subcellularLocation>
</comment>
<dbReference type="InterPro" id="IPR011577">
    <property type="entry name" value="Cyt_b561_bac/Ni-Hgenase"/>
</dbReference>
<keyword evidence="5" id="KW-0349">Heme</keyword>
<comment type="similarity">
    <text evidence="12">Belongs to the cytochrome b561 family.</text>
</comment>
<evidence type="ECO:0000256" key="12">
    <source>
        <dbReference type="ARBA" id="ARBA00037975"/>
    </source>
</evidence>
<keyword evidence="8" id="KW-0249">Electron transport</keyword>
<accession>A0A4U5JKN0</accession>
<evidence type="ECO:0000313" key="15">
    <source>
        <dbReference type="EMBL" id="TKR29206.1"/>
    </source>
</evidence>
<evidence type="ECO:0000256" key="11">
    <source>
        <dbReference type="ARBA" id="ARBA00023136"/>
    </source>
</evidence>
<dbReference type="SUPFAM" id="SSF81342">
    <property type="entry name" value="Transmembrane di-heme cytochromes"/>
    <property type="match status" value="1"/>
</dbReference>
<keyword evidence="6 13" id="KW-0812">Transmembrane</keyword>
<evidence type="ECO:0000256" key="3">
    <source>
        <dbReference type="ARBA" id="ARBA00022448"/>
    </source>
</evidence>
<evidence type="ECO:0000256" key="5">
    <source>
        <dbReference type="ARBA" id="ARBA00022617"/>
    </source>
</evidence>
<evidence type="ECO:0000256" key="6">
    <source>
        <dbReference type="ARBA" id="ARBA00022692"/>
    </source>
</evidence>
<protein>
    <submittedName>
        <fullName evidence="15">Cytochrome b</fullName>
    </submittedName>
</protein>
<keyword evidence="7" id="KW-0479">Metal-binding</keyword>
<dbReference type="GO" id="GO:0020037">
    <property type="term" value="F:heme binding"/>
    <property type="evidence" value="ECO:0007669"/>
    <property type="project" value="TreeGrafter"/>
</dbReference>
<feature type="transmembrane region" description="Helical" evidence="13">
    <location>
        <begin position="84"/>
        <end position="108"/>
    </location>
</feature>
<feature type="transmembrane region" description="Helical" evidence="13">
    <location>
        <begin position="10"/>
        <end position="26"/>
    </location>
</feature>
<dbReference type="PANTHER" id="PTHR30529:SF3">
    <property type="entry name" value="CYTOCHROME B561 HOMOLOG 1"/>
    <property type="match status" value="1"/>
</dbReference>
<evidence type="ECO:0000313" key="16">
    <source>
        <dbReference type="Proteomes" id="UP000308707"/>
    </source>
</evidence>
<dbReference type="PANTHER" id="PTHR30529">
    <property type="entry name" value="CYTOCHROME B561"/>
    <property type="match status" value="1"/>
</dbReference>
<keyword evidence="4" id="KW-1003">Cell membrane</keyword>
<keyword evidence="16" id="KW-1185">Reference proteome</keyword>
<name>A0A4U5JKN0_9GAMM</name>
<dbReference type="GO" id="GO:0046872">
    <property type="term" value="F:metal ion binding"/>
    <property type="evidence" value="ECO:0007669"/>
    <property type="project" value="UniProtKB-KW"/>
</dbReference>
<evidence type="ECO:0000256" key="9">
    <source>
        <dbReference type="ARBA" id="ARBA00022989"/>
    </source>
</evidence>
<dbReference type="Pfam" id="PF01292">
    <property type="entry name" value="Ni_hydr_CYTB"/>
    <property type="match status" value="1"/>
</dbReference>